<evidence type="ECO:0000256" key="2">
    <source>
        <dbReference type="ARBA" id="ARBA00022475"/>
    </source>
</evidence>
<protein>
    <recommendedName>
        <fullName evidence="11">Ionotropic glutamate receptor C-terminal domain-containing protein</fullName>
    </recommendedName>
</protein>
<keyword evidence="2" id="KW-1003">Cell membrane</keyword>
<reference evidence="9 10" key="1">
    <citation type="submission" date="2024-08" db="EMBL/GenBank/DDBJ databases">
        <authorList>
            <person name="Cucini C."/>
            <person name="Frati F."/>
        </authorList>
    </citation>
    <scope>NUCLEOTIDE SEQUENCE [LARGE SCALE GENOMIC DNA]</scope>
</reference>
<organism evidence="9 10">
    <name type="scientific">Orchesella dallaii</name>
    <dbReference type="NCBI Taxonomy" id="48710"/>
    <lineage>
        <taxon>Eukaryota</taxon>
        <taxon>Metazoa</taxon>
        <taxon>Ecdysozoa</taxon>
        <taxon>Arthropoda</taxon>
        <taxon>Hexapoda</taxon>
        <taxon>Collembola</taxon>
        <taxon>Entomobryomorpha</taxon>
        <taxon>Entomobryoidea</taxon>
        <taxon>Orchesellidae</taxon>
        <taxon>Orchesellinae</taxon>
        <taxon>Orchesella</taxon>
    </lineage>
</organism>
<dbReference type="EMBL" id="CAXLJM020000030">
    <property type="protein sequence ID" value="CAL8098350.1"/>
    <property type="molecule type" value="Genomic_DNA"/>
</dbReference>
<evidence type="ECO:0000256" key="6">
    <source>
        <dbReference type="ARBA" id="ARBA00023170"/>
    </source>
</evidence>
<evidence type="ECO:0008006" key="11">
    <source>
        <dbReference type="Google" id="ProtNLM"/>
    </source>
</evidence>
<keyword evidence="10" id="KW-1185">Reference proteome</keyword>
<feature type="transmembrane region" description="Helical" evidence="8">
    <location>
        <begin position="12"/>
        <end position="31"/>
    </location>
</feature>
<keyword evidence="3 8" id="KW-0812">Transmembrane</keyword>
<accession>A0ABP1QEY6</accession>
<keyword evidence="7" id="KW-0325">Glycoprotein</keyword>
<evidence type="ECO:0000313" key="10">
    <source>
        <dbReference type="Proteomes" id="UP001642540"/>
    </source>
</evidence>
<feature type="transmembrane region" description="Helical" evidence="8">
    <location>
        <begin position="522"/>
        <end position="543"/>
    </location>
</feature>
<keyword evidence="6" id="KW-0675">Receptor</keyword>
<evidence type="ECO:0000256" key="8">
    <source>
        <dbReference type="SAM" id="Phobius"/>
    </source>
</evidence>
<evidence type="ECO:0000256" key="5">
    <source>
        <dbReference type="ARBA" id="ARBA00023136"/>
    </source>
</evidence>
<comment type="subcellular location">
    <subcellularLocation>
        <location evidence="1">Cell membrane</location>
        <topology evidence="1">Multi-pass membrane protein</topology>
    </subcellularLocation>
</comment>
<proteinExistence type="predicted"/>
<dbReference type="PANTHER" id="PTHR42643:SF24">
    <property type="entry name" value="IONOTROPIC RECEPTOR 60A"/>
    <property type="match status" value="1"/>
</dbReference>
<evidence type="ECO:0000256" key="1">
    <source>
        <dbReference type="ARBA" id="ARBA00004651"/>
    </source>
</evidence>
<feature type="transmembrane region" description="Helical" evidence="8">
    <location>
        <begin position="211"/>
        <end position="244"/>
    </location>
</feature>
<evidence type="ECO:0000313" key="9">
    <source>
        <dbReference type="EMBL" id="CAL8098350.1"/>
    </source>
</evidence>
<dbReference type="InterPro" id="IPR052192">
    <property type="entry name" value="Insect_Ionotropic_Sensory_Rcpt"/>
</dbReference>
<sequence>MLNSENQIIPKLYLNRMMALTSVMIIGISKFDGSLYLMCQLCIGKLPKLKKPCKKQDMSECEWCCSDSYQTSLVKLRWGISLKEILENWKLLNSNWNMGQGHQEIECDQFVLFPKIYLKRFPKSRLPTNHDSDNCIQEKIQELYNCTENTCNSFLGYLINYIPMKDKDIEASYSFPNGATRVFGKNFVFFKKIDSKHVIDKGALLDPIPPFWWGIILFLLILAFGILHSLGMSDSLFLVVRVALEQSFSFPDEVTLRKCLIILLWSFGCILSRNVYTSSVYSFITATLSPSAPTTLKQIVNDSDIDIIHTNIELEYYTEIGNYPTNRSLLRNYIRTRNSLVGKCTLYDISASEILRYVSFFRNLTSFSEIWCGIRQSETNITVKTESRLLQFALVYHSTSVYKAVFSVLGKRYRFNSNENDFEVKMYVYHSNFRHGFHYYYHDALARFETSGIIGKIQDAYQITKVVKELSKYSTELNIDMKILLNRFHDGESTSSLVYDFGKDGSQPDVEATKIEALMVVWFFYAGMTFACVSMLISEHVVIHYDELRLRAKFNMTYKFLF</sequence>
<keyword evidence="4 8" id="KW-1133">Transmembrane helix</keyword>
<evidence type="ECO:0000256" key="7">
    <source>
        <dbReference type="ARBA" id="ARBA00023180"/>
    </source>
</evidence>
<keyword evidence="5 8" id="KW-0472">Membrane</keyword>
<gene>
    <name evidence="9" type="ORF">ODALV1_LOCUS9907</name>
</gene>
<dbReference type="Proteomes" id="UP001642540">
    <property type="component" value="Unassembled WGS sequence"/>
</dbReference>
<evidence type="ECO:0000256" key="4">
    <source>
        <dbReference type="ARBA" id="ARBA00022989"/>
    </source>
</evidence>
<comment type="caution">
    <text evidence="9">The sequence shown here is derived from an EMBL/GenBank/DDBJ whole genome shotgun (WGS) entry which is preliminary data.</text>
</comment>
<name>A0ABP1QEY6_9HEXA</name>
<evidence type="ECO:0000256" key="3">
    <source>
        <dbReference type="ARBA" id="ARBA00022692"/>
    </source>
</evidence>
<dbReference type="PANTHER" id="PTHR42643">
    <property type="entry name" value="IONOTROPIC RECEPTOR 20A-RELATED"/>
    <property type="match status" value="1"/>
</dbReference>